<dbReference type="Pfam" id="PF12639">
    <property type="entry name" value="Colicin-DNase"/>
    <property type="match status" value="1"/>
</dbReference>
<dbReference type="SUPFAM" id="SSF54060">
    <property type="entry name" value="His-Me finger endonucleases"/>
    <property type="match status" value="1"/>
</dbReference>
<accession>J8BD83</accession>
<evidence type="ECO:0008006" key="3">
    <source>
        <dbReference type="Google" id="ProtNLM"/>
    </source>
</evidence>
<protein>
    <recommendedName>
        <fullName evidence="3">Type VII secretion protein</fullName>
    </recommendedName>
</protein>
<reference evidence="1 2" key="1">
    <citation type="submission" date="2012-04" db="EMBL/GenBank/DDBJ databases">
        <title>The Genome Sequence of Bacillus cereus BAG5X1-1.</title>
        <authorList>
            <consortium name="The Broad Institute Genome Sequencing Platform"/>
            <consortium name="The Broad Institute Genome Sequencing Center for Infectious Disease"/>
            <person name="Feldgarden M."/>
            <person name="Van der Auwera G.A."/>
            <person name="Mahillon J."/>
            <person name="Duprez V."/>
            <person name="Timmery S."/>
            <person name="Mattelet C."/>
            <person name="Dierick K."/>
            <person name="Sun M."/>
            <person name="Yu Z."/>
            <person name="Zhu L."/>
            <person name="Hu X."/>
            <person name="Shank E.B."/>
            <person name="Swiecicka I."/>
            <person name="Hansen B.M."/>
            <person name="Andrup L."/>
            <person name="Young S.K."/>
            <person name="Zeng Q."/>
            <person name="Gargeya S."/>
            <person name="Fitzgerald M."/>
            <person name="Haas B."/>
            <person name="Abouelleil A."/>
            <person name="Alvarado L."/>
            <person name="Arachchi H.M."/>
            <person name="Berlin A."/>
            <person name="Chapman S.B."/>
            <person name="Goldberg J."/>
            <person name="Griggs A."/>
            <person name="Gujja S."/>
            <person name="Hansen M."/>
            <person name="Howarth C."/>
            <person name="Imamovic A."/>
            <person name="Larimer J."/>
            <person name="McCowen C."/>
            <person name="Montmayeur A."/>
            <person name="Murphy C."/>
            <person name="Neiman D."/>
            <person name="Pearson M."/>
            <person name="Priest M."/>
            <person name="Roberts A."/>
            <person name="Saif S."/>
            <person name="Shea T."/>
            <person name="Sisk P."/>
            <person name="Sykes S."/>
            <person name="Wortman J."/>
            <person name="Nusbaum C."/>
            <person name="Birren B."/>
        </authorList>
    </citation>
    <scope>NUCLEOTIDE SEQUENCE [LARGE SCALE GENOMIC DNA]</scope>
    <source>
        <strain evidence="1 2">BAG5X1-1</strain>
    </source>
</reference>
<dbReference type="PATRIC" id="fig|1053189.3.peg.799"/>
<gene>
    <name evidence="1" type="ORF">IEE_00784</name>
</gene>
<dbReference type="Proteomes" id="UP000006600">
    <property type="component" value="Unassembled WGS sequence"/>
</dbReference>
<comment type="caution">
    <text evidence="1">The sequence shown here is derived from an EMBL/GenBank/DDBJ whole genome shotgun (WGS) entry which is preliminary data.</text>
</comment>
<evidence type="ECO:0000313" key="2">
    <source>
        <dbReference type="Proteomes" id="UP000006600"/>
    </source>
</evidence>
<sequence>MEWVTSIQAITEDRKRQADNSIEEGAMCGKIPPQSEQSFWDRNKKDLNDAWTGISTGVVDGVVDAWDGFVALGDKETWLNMRDAIVNYEETLPAAWNALSDSFMNEFWNGDMESREHYAAYAVTSLLTGFIGSKGLDKVGQVGKVAAVTSLTKGKSLLTNSSAYRNALHILNNYEFIPGTPFSYAGVGSIQQYLHKAAPYTYEGPNGPKTIRLRKGELAGDKHPVTGIPYDADGFPIFKSKGEVILKEADFKKSRTTHFRKCSKALYEQIIKDPDLASRFTKEEIQMFKQGETPKHYTWHHHQDTGRMQLVDYQIHHDTGHTGGYRIWGKDSDK</sequence>
<dbReference type="EMBL" id="AHDJ01000015">
    <property type="protein sequence ID" value="EJQ49660.1"/>
    <property type="molecule type" value="Genomic_DNA"/>
</dbReference>
<proteinExistence type="predicted"/>
<dbReference type="InterPro" id="IPR044925">
    <property type="entry name" value="His-Me_finger_sf"/>
</dbReference>
<dbReference type="AlphaFoldDB" id="J8BD83"/>
<dbReference type="HOGENOM" id="CLU_066167_0_0_9"/>
<dbReference type="RefSeq" id="WP_002199142.1">
    <property type="nucleotide sequence ID" value="NZ_JH791996.1"/>
</dbReference>
<name>J8BD83_BACCE</name>
<organism evidence="1 2">
    <name type="scientific">Bacillus cereus BAG5X1-1</name>
    <dbReference type="NCBI Taxonomy" id="1053189"/>
    <lineage>
        <taxon>Bacteria</taxon>
        <taxon>Bacillati</taxon>
        <taxon>Bacillota</taxon>
        <taxon>Bacilli</taxon>
        <taxon>Bacillales</taxon>
        <taxon>Bacillaceae</taxon>
        <taxon>Bacillus</taxon>
        <taxon>Bacillus cereus group</taxon>
    </lineage>
</organism>
<evidence type="ECO:0000313" key="1">
    <source>
        <dbReference type="EMBL" id="EJQ49660.1"/>
    </source>
</evidence>